<sequence>MKIRGKKIGIFFMTIFLIFSLVLAGCSSKESGSNDGGGETKGQTEITFWHGSTDIGLQALKKMVAAFEEKHPEIKVKMVYTEASEGADQKLLTAVAGGNPPDVALFDRFKVGSWAAQEALTDITDMAEADGVSEDLYYPYAWKEANYKDKLYGLPYTTDSRLLYYNKDHFKEAGLDPENPPKTTQELEAAAEKLTKKEGNRFKQIGFIPWYGQGWLYGWGWSFGGEFYNEETGEVTANDPKVVEALTWMASLAQKFGVEDIAGFESSAGSGAMDPFISGQISMKVDGNWTISAIEKYKPDLNYGVTPMPTPTGTDFTTWSGGHAIVIPKGSKNVEAAWEFVKFFGTEEGQEVYFAELPGDLSVIPAVNEKLGRGDNEKLKQFIDILPNSHSRPVIPEGQLMWNEIVDAREKTVRGNGTAQENLDQATEAINKALEKYK</sequence>
<dbReference type="Proteomes" id="UP001368328">
    <property type="component" value="Chromosome"/>
</dbReference>
<gene>
    <name evidence="4" type="ORF">WCV66_15285</name>
</gene>
<evidence type="ECO:0000313" key="5">
    <source>
        <dbReference type="Proteomes" id="UP001368328"/>
    </source>
</evidence>
<dbReference type="PANTHER" id="PTHR30061">
    <property type="entry name" value="MALTOSE-BINDING PERIPLASMIC PROTEIN"/>
    <property type="match status" value="1"/>
</dbReference>
<dbReference type="CDD" id="cd14748">
    <property type="entry name" value="PBP2_UgpB"/>
    <property type="match status" value="1"/>
</dbReference>
<evidence type="ECO:0000313" key="4">
    <source>
        <dbReference type="EMBL" id="WXB86626.1"/>
    </source>
</evidence>
<keyword evidence="2" id="KW-0813">Transport</keyword>
<evidence type="ECO:0000256" key="2">
    <source>
        <dbReference type="ARBA" id="ARBA00022448"/>
    </source>
</evidence>
<name>A0ABZ2MN79_9BACI</name>
<keyword evidence="5" id="KW-1185">Reference proteome</keyword>
<dbReference type="Pfam" id="PF01547">
    <property type="entry name" value="SBP_bac_1"/>
    <property type="match status" value="1"/>
</dbReference>
<reference evidence="4 5" key="1">
    <citation type="submission" date="2024-02" db="EMBL/GenBank/DDBJ databases">
        <title>Seven novel Bacillus-like species.</title>
        <authorList>
            <person name="Liu G."/>
        </authorList>
    </citation>
    <scope>NUCLEOTIDE SEQUENCE [LARGE SCALE GENOMIC DNA]</scope>
    <source>
        <strain evidence="4 5">FJAT-53654</strain>
    </source>
</reference>
<dbReference type="PANTHER" id="PTHR30061:SF50">
    <property type="entry name" value="MALTOSE_MALTODEXTRIN-BINDING PERIPLASMIC PROTEIN"/>
    <property type="match status" value="1"/>
</dbReference>
<dbReference type="RefSeq" id="WP_338785955.1">
    <property type="nucleotide sequence ID" value="NZ_CP147403.1"/>
</dbReference>
<protein>
    <submittedName>
        <fullName evidence="4">ABC transporter substrate-binding protein</fullName>
    </submittedName>
</protein>
<dbReference type="EMBL" id="CP147403">
    <property type="protein sequence ID" value="WXB86626.1"/>
    <property type="molecule type" value="Genomic_DNA"/>
</dbReference>
<comment type="similarity">
    <text evidence="1">Belongs to the bacterial solute-binding protein 1 family.</text>
</comment>
<dbReference type="InterPro" id="IPR006059">
    <property type="entry name" value="SBP"/>
</dbReference>
<dbReference type="SUPFAM" id="SSF53850">
    <property type="entry name" value="Periplasmic binding protein-like II"/>
    <property type="match status" value="1"/>
</dbReference>
<evidence type="ECO:0000256" key="1">
    <source>
        <dbReference type="ARBA" id="ARBA00008520"/>
    </source>
</evidence>
<evidence type="ECO:0000256" key="3">
    <source>
        <dbReference type="ARBA" id="ARBA00022729"/>
    </source>
</evidence>
<accession>A0ABZ2MN79</accession>
<dbReference type="PROSITE" id="PS51257">
    <property type="entry name" value="PROKAR_LIPOPROTEIN"/>
    <property type="match status" value="1"/>
</dbReference>
<dbReference type="Gene3D" id="3.40.190.10">
    <property type="entry name" value="Periplasmic binding protein-like II"/>
    <property type="match status" value="2"/>
</dbReference>
<proteinExistence type="inferred from homology"/>
<keyword evidence="3" id="KW-0732">Signal</keyword>
<organism evidence="4 5">
    <name type="scientific">Metabacillus rhizosphaerae</name>
    <dbReference type="NCBI Taxonomy" id="3117747"/>
    <lineage>
        <taxon>Bacteria</taxon>
        <taxon>Bacillati</taxon>
        <taxon>Bacillota</taxon>
        <taxon>Bacilli</taxon>
        <taxon>Bacillales</taxon>
        <taxon>Bacillaceae</taxon>
        <taxon>Metabacillus</taxon>
    </lineage>
</organism>